<reference evidence="1" key="1">
    <citation type="submission" date="2018-11" db="EMBL/GenBank/DDBJ databases">
        <authorList>
            <consortium name="Pathogen Informatics"/>
        </authorList>
    </citation>
    <scope>NUCLEOTIDE SEQUENCE</scope>
</reference>
<dbReference type="EMBL" id="CAAALY010273846">
    <property type="protein sequence ID" value="VEL42333.1"/>
    <property type="molecule type" value="Genomic_DNA"/>
</dbReference>
<dbReference type="InterPro" id="IPR036034">
    <property type="entry name" value="PDZ_sf"/>
</dbReference>
<dbReference type="SUPFAM" id="SSF50156">
    <property type="entry name" value="PDZ domain-like"/>
    <property type="match status" value="1"/>
</dbReference>
<evidence type="ECO:0008006" key="3">
    <source>
        <dbReference type="Google" id="ProtNLM"/>
    </source>
</evidence>
<keyword evidence="2" id="KW-1185">Reference proteome</keyword>
<organism evidence="1 2">
    <name type="scientific">Protopolystoma xenopodis</name>
    <dbReference type="NCBI Taxonomy" id="117903"/>
    <lineage>
        <taxon>Eukaryota</taxon>
        <taxon>Metazoa</taxon>
        <taxon>Spiralia</taxon>
        <taxon>Lophotrochozoa</taxon>
        <taxon>Platyhelminthes</taxon>
        <taxon>Monogenea</taxon>
        <taxon>Polyopisthocotylea</taxon>
        <taxon>Polystomatidea</taxon>
        <taxon>Polystomatidae</taxon>
        <taxon>Protopolystoma</taxon>
    </lineage>
</organism>
<dbReference type="Gene3D" id="2.30.42.10">
    <property type="match status" value="1"/>
</dbReference>
<evidence type="ECO:0000313" key="1">
    <source>
        <dbReference type="EMBL" id="VEL42333.1"/>
    </source>
</evidence>
<comment type="caution">
    <text evidence="1">The sequence shown here is derived from an EMBL/GenBank/DDBJ whole genome shotgun (WGS) entry which is preliminary data.</text>
</comment>
<name>A0A3S5CRJ3_9PLAT</name>
<gene>
    <name evidence="1" type="ORF">PXEA_LOCUS35773</name>
</gene>
<accession>A0A3S5CRJ3</accession>
<sequence>MFLLIDYYASAAEDLHTKAGLYSYEDSCEKKILGITVETALERESYLSKPPFDVVKAHHYISDMRKDGLMATYGIIKKGDEILQVVNSRVKKLLQNTLGNEIAVIIFMIL</sequence>
<dbReference type="AlphaFoldDB" id="A0A3S5CRJ3"/>
<proteinExistence type="predicted"/>
<dbReference type="Proteomes" id="UP000784294">
    <property type="component" value="Unassembled WGS sequence"/>
</dbReference>
<protein>
    <recommendedName>
        <fullName evidence="3">PDZ domain-containing protein</fullName>
    </recommendedName>
</protein>
<dbReference type="OrthoDB" id="6022242at2759"/>
<evidence type="ECO:0000313" key="2">
    <source>
        <dbReference type="Proteomes" id="UP000784294"/>
    </source>
</evidence>